<dbReference type="AlphaFoldDB" id="A0A319BVF7"/>
<dbReference type="Proteomes" id="UP000248405">
    <property type="component" value="Unassembled WGS sequence"/>
</dbReference>
<protein>
    <submittedName>
        <fullName evidence="5">Uncharacterized protein</fullName>
    </submittedName>
</protein>
<evidence type="ECO:0000313" key="6">
    <source>
        <dbReference type="Proteomes" id="UP000248405"/>
    </source>
</evidence>
<evidence type="ECO:0000256" key="2">
    <source>
        <dbReference type="ARBA" id="ARBA00022658"/>
    </source>
</evidence>
<keyword evidence="3" id="KW-0143">Chaperone</keyword>
<dbReference type="PANTHER" id="PTHR12425">
    <property type="entry name" value="SYNEMBRYN"/>
    <property type="match status" value="1"/>
</dbReference>
<evidence type="ECO:0000256" key="1">
    <source>
        <dbReference type="ARBA" id="ARBA00009049"/>
    </source>
</evidence>
<gene>
    <name evidence="5" type="ORF">BO88DRAFT_344929</name>
</gene>
<dbReference type="RefSeq" id="XP_025560912.1">
    <property type="nucleotide sequence ID" value="XM_025703275.1"/>
</dbReference>
<evidence type="ECO:0000313" key="5">
    <source>
        <dbReference type="EMBL" id="PYH67118.1"/>
    </source>
</evidence>
<dbReference type="GO" id="GO:0007186">
    <property type="term" value="P:G protein-coupled receptor signaling pathway"/>
    <property type="evidence" value="ECO:0007669"/>
    <property type="project" value="TreeGrafter"/>
</dbReference>
<dbReference type="PANTHER" id="PTHR12425:SF5">
    <property type="entry name" value="SYNEMBRYN"/>
    <property type="match status" value="1"/>
</dbReference>
<dbReference type="Pfam" id="PF10165">
    <property type="entry name" value="Ric8"/>
    <property type="match status" value="1"/>
</dbReference>
<evidence type="ECO:0000256" key="4">
    <source>
        <dbReference type="SAM" id="MobiDB-lite"/>
    </source>
</evidence>
<feature type="region of interest" description="Disordered" evidence="4">
    <location>
        <begin position="56"/>
        <end position="93"/>
    </location>
</feature>
<proteinExistence type="inferred from homology"/>
<dbReference type="InterPro" id="IPR019318">
    <property type="entry name" value="Gua_nucleotide_exch_fac_Ric8"/>
</dbReference>
<reference evidence="5" key="1">
    <citation type="submission" date="2016-12" db="EMBL/GenBank/DDBJ databases">
        <title>The genomes of Aspergillus section Nigri reveals drivers in fungal speciation.</title>
        <authorList>
            <consortium name="DOE Joint Genome Institute"/>
            <person name="Vesth T.C."/>
            <person name="Nybo J."/>
            <person name="Theobald S."/>
            <person name="Brandl J."/>
            <person name="Frisvad J.C."/>
            <person name="Nielsen K.F."/>
            <person name="Lyhne E.K."/>
            <person name="Kogle M.E."/>
            <person name="Kuo A."/>
            <person name="Riley R."/>
            <person name="Clum A."/>
            <person name="Nolan M."/>
            <person name="Lipzen A."/>
            <person name="Salamov A."/>
            <person name="Henrissat B."/>
            <person name="Wiebenga A."/>
            <person name="De Vries R.P."/>
            <person name="Grigoriev I.V."/>
            <person name="Mortensen U.H."/>
            <person name="Andersen M.R."/>
            <person name="Baker S.E."/>
        </authorList>
    </citation>
    <scope>NUCLEOTIDE SEQUENCE [LARGE SCALE GENOMIC DNA]</scope>
    <source>
        <strain evidence="5">CBS 113365</strain>
    </source>
</reference>
<dbReference type="OrthoDB" id="5585685at2759"/>
<feature type="compositionally biased region" description="Basic and acidic residues" evidence="4">
    <location>
        <begin position="60"/>
        <end position="77"/>
    </location>
</feature>
<sequence length="128" mass="14618">RLLKHSTSISVDPPSLLIQRLLFELSDNGEEQLVRNAGYGYASGFLYSTGKQLMTNTPARNHEREVNPLTSQRRDMETQSDLPEMTTEEKEREAERLFVLSEQFHENGVMQVENPVAVAIRGDRLEDI</sequence>
<keyword evidence="6" id="KW-1185">Reference proteome</keyword>
<dbReference type="EMBL" id="KZ821631">
    <property type="protein sequence ID" value="PYH67118.1"/>
    <property type="molecule type" value="Genomic_DNA"/>
</dbReference>
<evidence type="ECO:0000256" key="3">
    <source>
        <dbReference type="ARBA" id="ARBA00023186"/>
    </source>
</evidence>
<organism evidence="5 6">
    <name type="scientific">Aspergillus vadensis (strain CBS 113365 / IMI 142717 / IBT 24658)</name>
    <dbReference type="NCBI Taxonomy" id="1448311"/>
    <lineage>
        <taxon>Eukaryota</taxon>
        <taxon>Fungi</taxon>
        <taxon>Dikarya</taxon>
        <taxon>Ascomycota</taxon>
        <taxon>Pezizomycotina</taxon>
        <taxon>Eurotiomycetes</taxon>
        <taxon>Eurotiomycetidae</taxon>
        <taxon>Eurotiales</taxon>
        <taxon>Aspergillaceae</taxon>
        <taxon>Aspergillus</taxon>
        <taxon>Aspergillus subgen. Circumdati</taxon>
    </lineage>
</organism>
<dbReference type="GO" id="GO:0001965">
    <property type="term" value="F:G-protein alpha-subunit binding"/>
    <property type="evidence" value="ECO:0007669"/>
    <property type="project" value="TreeGrafter"/>
</dbReference>
<keyword evidence="2" id="KW-0344">Guanine-nucleotide releasing factor</keyword>
<accession>A0A319BVF7</accession>
<dbReference type="GeneID" id="37207867"/>
<comment type="similarity">
    <text evidence="1">Belongs to the synembryn family.</text>
</comment>
<feature type="non-terminal residue" evidence="5">
    <location>
        <position position="1"/>
    </location>
</feature>
<name>A0A319BVF7_ASPVC</name>
<dbReference type="GO" id="GO:0005737">
    <property type="term" value="C:cytoplasm"/>
    <property type="evidence" value="ECO:0007669"/>
    <property type="project" value="TreeGrafter"/>
</dbReference>
<dbReference type="GO" id="GO:0005085">
    <property type="term" value="F:guanyl-nucleotide exchange factor activity"/>
    <property type="evidence" value="ECO:0007669"/>
    <property type="project" value="UniProtKB-KW"/>
</dbReference>